<dbReference type="Proteomes" id="UP000254893">
    <property type="component" value="Unassembled WGS sequence"/>
</dbReference>
<dbReference type="PANTHER" id="PTHR39323">
    <property type="entry name" value="BLR1149 PROTEIN"/>
    <property type="match status" value="1"/>
</dbReference>
<accession>A0A380BNZ6</accession>
<proteinExistence type="predicted"/>
<dbReference type="NCBIfam" id="TIGR04123">
    <property type="entry name" value="P_estr_lig_assc"/>
    <property type="match status" value="1"/>
</dbReference>
<dbReference type="GO" id="GO:0016787">
    <property type="term" value="F:hydrolase activity"/>
    <property type="evidence" value="ECO:0007669"/>
    <property type="project" value="InterPro"/>
</dbReference>
<gene>
    <name evidence="2" type="ORF">NCTC11388_01245</name>
</gene>
<dbReference type="SUPFAM" id="SSF56300">
    <property type="entry name" value="Metallo-dependent phosphatases"/>
    <property type="match status" value="1"/>
</dbReference>
<dbReference type="AlphaFoldDB" id="A0A380BNZ6"/>
<evidence type="ECO:0000259" key="1">
    <source>
        <dbReference type="Pfam" id="PF00149"/>
    </source>
</evidence>
<reference evidence="2 3" key="1">
    <citation type="submission" date="2018-06" db="EMBL/GenBank/DDBJ databases">
        <authorList>
            <consortium name="Pathogen Informatics"/>
            <person name="Doyle S."/>
        </authorList>
    </citation>
    <scope>NUCLEOTIDE SEQUENCE [LARGE SCALE GENOMIC DNA]</scope>
    <source>
        <strain evidence="2 3">NCTC11388</strain>
    </source>
</reference>
<dbReference type="RefSeq" id="WP_115169485.1">
    <property type="nucleotide sequence ID" value="NZ_UGYW01000002.1"/>
</dbReference>
<feature type="domain" description="Calcineurin-like phosphoesterase" evidence="1">
    <location>
        <begin position="26"/>
        <end position="143"/>
    </location>
</feature>
<dbReference type="PANTHER" id="PTHR39323:SF1">
    <property type="entry name" value="BLR1149 PROTEIN"/>
    <property type="match status" value="1"/>
</dbReference>
<dbReference type="Pfam" id="PF00149">
    <property type="entry name" value="Metallophos"/>
    <property type="match status" value="1"/>
</dbReference>
<dbReference type="InterPro" id="IPR029052">
    <property type="entry name" value="Metallo-depent_PP-like"/>
</dbReference>
<organism evidence="2 3">
    <name type="scientific">Sphingobacterium spiritivorum</name>
    <name type="common">Flavobacterium spiritivorum</name>
    <dbReference type="NCBI Taxonomy" id="258"/>
    <lineage>
        <taxon>Bacteria</taxon>
        <taxon>Pseudomonadati</taxon>
        <taxon>Bacteroidota</taxon>
        <taxon>Sphingobacteriia</taxon>
        <taxon>Sphingobacteriales</taxon>
        <taxon>Sphingobacteriaceae</taxon>
        <taxon>Sphingobacterium</taxon>
    </lineage>
</organism>
<dbReference type="EMBL" id="UGYW01000002">
    <property type="protein sequence ID" value="SUJ03380.1"/>
    <property type="molecule type" value="Genomic_DNA"/>
</dbReference>
<dbReference type="InterPro" id="IPR026336">
    <property type="entry name" value="PdeM-like"/>
</dbReference>
<dbReference type="InterPro" id="IPR004843">
    <property type="entry name" value="Calcineurin-like_PHP"/>
</dbReference>
<name>A0A380BNZ6_SPHSI</name>
<evidence type="ECO:0000313" key="3">
    <source>
        <dbReference type="Proteomes" id="UP000254893"/>
    </source>
</evidence>
<protein>
    <submittedName>
        <fullName evidence="2">Metallophosphoesterase, DNA ligase-associated</fullName>
    </submittedName>
</protein>
<evidence type="ECO:0000313" key="2">
    <source>
        <dbReference type="EMBL" id="SUJ03380.1"/>
    </source>
</evidence>
<dbReference type="Gene3D" id="3.60.21.10">
    <property type="match status" value="1"/>
</dbReference>
<dbReference type="PIRSF" id="PIRSF000887">
    <property type="entry name" value="Pesterase_MJ0037"/>
    <property type="match status" value="1"/>
</dbReference>
<keyword evidence="2" id="KW-0436">Ligase</keyword>
<dbReference type="GO" id="GO:0016874">
    <property type="term" value="F:ligase activity"/>
    <property type="evidence" value="ECO:0007669"/>
    <property type="project" value="UniProtKB-KW"/>
</dbReference>
<dbReference type="InterPro" id="IPR024173">
    <property type="entry name" value="Pesterase_MJ0037-like"/>
</dbReference>
<sequence length="218" mass="25388">MAKKIVLNGLDCFLLPQKVLYIPFYHLLVVSDWHLGKMKHFRKEGLFVPPVEVEEEISRLELLFQELTVERVILLGDLFHSDWNEDWTAFALFTHRYPNISFLLTRGNHDILVDAHWAEARLQIIPQYILAEGLLFSHEPVADLPAYMFNIVGHLHPGCVVRGKGRQQFRLPCFHLKNNVLTLPAYGKWTGLHILPKEENARFFSVIYDEVVEIKEFA</sequence>